<dbReference type="PIRSF" id="PIRSF006487">
    <property type="entry name" value="GcvT"/>
    <property type="match status" value="1"/>
</dbReference>
<dbReference type="SUPFAM" id="SSF103025">
    <property type="entry name" value="Folate-binding domain"/>
    <property type="match status" value="1"/>
</dbReference>
<protein>
    <submittedName>
        <fullName evidence="4">Folate-binding protein YgfZ</fullName>
    </submittedName>
</protein>
<dbReference type="PANTHER" id="PTHR22602:SF0">
    <property type="entry name" value="TRANSFERASE CAF17, MITOCHONDRIAL-RELATED"/>
    <property type="match status" value="1"/>
</dbReference>
<dbReference type="Gene3D" id="3.30.1360.120">
    <property type="entry name" value="Probable tRNA modification gtpase trme, domain 1"/>
    <property type="match status" value="1"/>
</dbReference>
<evidence type="ECO:0000259" key="2">
    <source>
        <dbReference type="Pfam" id="PF01571"/>
    </source>
</evidence>
<dbReference type="Proteomes" id="UP001326613">
    <property type="component" value="Chromosome"/>
</dbReference>
<dbReference type="InterPro" id="IPR045179">
    <property type="entry name" value="YgfZ/GcvT"/>
</dbReference>
<name>A0ABZ0URC9_9RICK</name>
<feature type="domain" description="GCVT N-terminal" evidence="2">
    <location>
        <begin position="11"/>
        <end position="98"/>
    </location>
</feature>
<keyword evidence="5" id="KW-1185">Reference proteome</keyword>
<dbReference type="PANTHER" id="PTHR22602">
    <property type="entry name" value="TRANSFERASE CAF17, MITOCHONDRIAL-RELATED"/>
    <property type="match status" value="1"/>
</dbReference>
<dbReference type="InterPro" id="IPR027266">
    <property type="entry name" value="TrmE/GcvT-like"/>
</dbReference>
<keyword evidence="1" id="KW-0809">Transit peptide</keyword>
<dbReference type="EMBL" id="CP112932">
    <property type="protein sequence ID" value="WPY00166.1"/>
    <property type="molecule type" value="Genomic_DNA"/>
</dbReference>
<dbReference type="RefSeq" id="WP_323738264.1">
    <property type="nucleotide sequence ID" value="NZ_CP112932.1"/>
</dbReference>
<dbReference type="Pfam" id="PF01571">
    <property type="entry name" value="GCV_T"/>
    <property type="match status" value="1"/>
</dbReference>
<dbReference type="InterPro" id="IPR057460">
    <property type="entry name" value="CAF17_C"/>
</dbReference>
<reference evidence="4 5" key="1">
    <citation type="submission" date="2022-10" db="EMBL/GenBank/DDBJ databases">
        <title>Host association and intracellularity evolved multiple times independently in the Rickettsiales.</title>
        <authorList>
            <person name="Castelli M."/>
            <person name="Nardi T."/>
            <person name="Gammuto L."/>
            <person name="Bellinzona G."/>
            <person name="Sabaneyeva E."/>
            <person name="Potekhin A."/>
            <person name="Serra V."/>
            <person name="Petroni G."/>
            <person name="Sassera D."/>
        </authorList>
    </citation>
    <scope>NUCLEOTIDE SEQUENCE [LARGE SCALE GENOMIC DNA]</scope>
    <source>
        <strain evidence="4 5">Kr 154-4</strain>
    </source>
</reference>
<dbReference type="Pfam" id="PF25455">
    <property type="entry name" value="Beta-barrel_CAF17_C"/>
    <property type="match status" value="1"/>
</dbReference>
<evidence type="ECO:0000256" key="1">
    <source>
        <dbReference type="ARBA" id="ARBA00022946"/>
    </source>
</evidence>
<evidence type="ECO:0000313" key="5">
    <source>
        <dbReference type="Proteomes" id="UP001326613"/>
    </source>
</evidence>
<organism evidence="4 5">
    <name type="scientific">Candidatus Trichorickettsia mobilis</name>
    <dbReference type="NCBI Taxonomy" id="1346319"/>
    <lineage>
        <taxon>Bacteria</taxon>
        <taxon>Pseudomonadati</taxon>
        <taxon>Pseudomonadota</taxon>
        <taxon>Alphaproteobacteria</taxon>
        <taxon>Rickettsiales</taxon>
        <taxon>Rickettsiaceae</taxon>
        <taxon>Rickettsieae</taxon>
        <taxon>Candidatus Trichorickettsia</taxon>
    </lineage>
</organism>
<dbReference type="Gene3D" id="2.40.30.160">
    <property type="match status" value="1"/>
</dbReference>
<sequence length="269" mass="30950">MYEILTDRSILEVSGVDASKFLQNLITNDLTVNDYCYTYMLNNQGRYLFDFFIIKLSSEKFLIDISQTISAQFIEKLMMYKLRARVEFFNSSDKYSVIYSKNKPEFTTIFSSHDPRYQQLGIRSIVNKTVKFVPDAQLDLYLNDKYNFAIPDGDIDLIPGKSIPVEYGAEELGAISYDKGCYIGQEVISRTKYQGTVRKKIFKIQAKTDMNNQLKTNEIVSSSEVIGRVCSTYKTQGLALVREENYFACSNELITVDGIEIKLSIPEWR</sequence>
<dbReference type="InterPro" id="IPR017703">
    <property type="entry name" value="YgfZ/GCV_T_CS"/>
</dbReference>
<feature type="domain" description="CAF17 C-terminal" evidence="3">
    <location>
        <begin position="198"/>
        <end position="268"/>
    </location>
</feature>
<evidence type="ECO:0000313" key="4">
    <source>
        <dbReference type="EMBL" id="WPY00166.1"/>
    </source>
</evidence>
<evidence type="ECO:0000259" key="3">
    <source>
        <dbReference type="Pfam" id="PF25455"/>
    </source>
</evidence>
<dbReference type="NCBIfam" id="TIGR03317">
    <property type="entry name" value="ygfZ_signature"/>
    <property type="match status" value="1"/>
</dbReference>
<dbReference type="InterPro" id="IPR006222">
    <property type="entry name" value="GCVT_N"/>
</dbReference>
<proteinExistence type="predicted"/>
<gene>
    <name evidence="4" type="ORF">Trichorick_00036</name>
</gene>
<accession>A0ABZ0URC9</accession>